<gene>
    <name evidence="6" type="ORF">ISQ63_00070</name>
</gene>
<evidence type="ECO:0000259" key="4">
    <source>
        <dbReference type="Pfam" id="PF02875"/>
    </source>
</evidence>
<dbReference type="Pfam" id="PF02875">
    <property type="entry name" value="Mur_ligase_C"/>
    <property type="match status" value="1"/>
</dbReference>
<feature type="domain" description="Mur ligase central" evidence="5">
    <location>
        <begin position="105"/>
        <end position="267"/>
    </location>
</feature>
<dbReference type="AlphaFoldDB" id="A0A937LDY4"/>
<dbReference type="InterPro" id="IPR035911">
    <property type="entry name" value="MurE/MurF_N"/>
</dbReference>
<proteinExistence type="predicted"/>
<evidence type="ECO:0000256" key="1">
    <source>
        <dbReference type="ARBA" id="ARBA00022598"/>
    </source>
</evidence>
<dbReference type="Gene3D" id="3.40.1190.10">
    <property type="entry name" value="Mur-like, catalytic domain"/>
    <property type="match status" value="1"/>
</dbReference>
<keyword evidence="2" id="KW-0547">Nucleotide-binding</keyword>
<dbReference type="InterPro" id="IPR013221">
    <property type="entry name" value="Mur_ligase_cen"/>
</dbReference>
<dbReference type="InterPro" id="IPR036615">
    <property type="entry name" value="Mur_ligase_C_dom_sf"/>
</dbReference>
<name>A0A937LDY4_9GAMM</name>
<dbReference type="SUPFAM" id="SSF53244">
    <property type="entry name" value="MurD-like peptide ligases, peptide-binding domain"/>
    <property type="match status" value="1"/>
</dbReference>
<keyword evidence="3" id="KW-0067">ATP-binding</keyword>
<dbReference type="InterPro" id="IPR036565">
    <property type="entry name" value="Mur-like_cat_sf"/>
</dbReference>
<evidence type="ECO:0008006" key="8">
    <source>
        <dbReference type="Google" id="ProtNLM"/>
    </source>
</evidence>
<dbReference type="PANTHER" id="PTHR43024:SF1">
    <property type="entry name" value="UDP-N-ACETYLMURAMOYL-TRIPEPTIDE--D-ALANYL-D-ALANINE LIGASE"/>
    <property type="match status" value="1"/>
</dbReference>
<dbReference type="GO" id="GO:0005524">
    <property type="term" value="F:ATP binding"/>
    <property type="evidence" value="ECO:0007669"/>
    <property type="project" value="UniProtKB-KW"/>
</dbReference>
<comment type="caution">
    <text evidence="6">The sequence shown here is derived from an EMBL/GenBank/DDBJ whole genome shotgun (WGS) entry which is preliminary data.</text>
</comment>
<feature type="domain" description="Mur ligase C-terminal" evidence="4">
    <location>
        <begin position="283"/>
        <end position="373"/>
    </location>
</feature>
<dbReference type="InterPro" id="IPR004101">
    <property type="entry name" value="Mur_ligase_C"/>
</dbReference>
<dbReference type="InterPro" id="IPR051046">
    <property type="entry name" value="MurCDEF_CellWall_CoF430Synth"/>
</dbReference>
<dbReference type="Gene3D" id="3.90.190.20">
    <property type="entry name" value="Mur ligase, C-terminal domain"/>
    <property type="match status" value="1"/>
</dbReference>
<dbReference type="Proteomes" id="UP000744438">
    <property type="component" value="Unassembled WGS sequence"/>
</dbReference>
<evidence type="ECO:0000256" key="2">
    <source>
        <dbReference type="ARBA" id="ARBA00022741"/>
    </source>
</evidence>
<accession>A0A937LDY4</accession>
<evidence type="ECO:0000313" key="6">
    <source>
        <dbReference type="EMBL" id="MBL6811262.1"/>
    </source>
</evidence>
<dbReference type="EMBL" id="JADHQC010000001">
    <property type="protein sequence ID" value="MBL6811262.1"/>
    <property type="molecule type" value="Genomic_DNA"/>
</dbReference>
<evidence type="ECO:0000259" key="5">
    <source>
        <dbReference type="Pfam" id="PF08245"/>
    </source>
</evidence>
<reference evidence="6" key="1">
    <citation type="submission" date="2020-10" db="EMBL/GenBank/DDBJ databases">
        <title>Microbiome of the Black Sea water column analyzed by genome centric metagenomics.</title>
        <authorList>
            <person name="Cabello-Yeves P.J."/>
            <person name="Callieri C."/>
            <person name="Picazo A."/>
            <person name="Mehrshad M."/>
            <person name="Haro-Moreno J.M."/>
            <person name="Roda-Garcia J."/>
            <person name="Dzembekova N."/>
            <person name="Slabakova V."/>
            <person name="Slabakova N."/>
            <person name="Moncheva S."/>
            <person name="Rodriguez-Valera F."/>
        </authorList>
    </citation>
    <scope>NUCLEOTIDE SEQUENCE</scope>
    <source>
        <strain evidence="6">BS307-5m-G49</strain>
    </source>
</reference>
<dbReference type="Gene3D" id="3.40.1390.10">
    <property type="entry name" value="MurE/MurF, N-terminal domain"/>
    <property type="match status" value="1"/>
</dbReference>
<keyword evidence="1" id="KW-0436">Ligase</keyword>
<dbReference type="SUPFAM" id="SSF63418">
    <property type="entry name" value="MurE/MurF N-terminal domain"/>
    <property type="match status" value="1"/>
</dbReference>
<evidence type="ECO:0000313" key="7">
    <source>
        <dbReference type="Proteomes" id="UP000744438"/>
    </source>
</evidence>
<evidence type="ECO:0000256" key="3">
    <source>
        <dbReference type="ARBA" id="ARBA00022840"/>
    </source>
</evidence>
<dbReference type="SUPFAM" id="SSF53623">
    <property type="entry name" value="MurD-like peptide ligases, catalytic domain"/>
    <property type="match status" value="1"/>
</dbReference>
<protein>
    <recommendedName>
        <fullName evidence="8">UDP-N-acetylmuramoyl-tripeptide--D-alanyl-D-alanine ligase</fullName>
    </recommendedName>
</protein>
<organism evidence="6 7">
    <name type="scientific">SAR86 cluster bacterium</name>
    <dbReference type="NCBI Taxonomy" id="2030880"/>
    <lineage>
        <taxon>Bacteria</taxon>
        <taxon>Pseudomonadati</taxon>
        <taxon>Pseudomonadota</taxon>
        <taxon>Gammaproteobacteria</taxon>
        <taxon>SAR86 cluster</taxon>
    </lineage>
</organism>
<dbReference type="GO" id="GO:0016881">
    <property type="term" value="F:acid-amino acid ligase activity"/>
    <property type="evidence" value="ECO:0007669"/>
    <property type="project" value="InterPro"/>
</dbReference>
<sequence length="421" mass="47836">MLFKKNIENLAAFGGGRVYCQNIDFKKIVFNSKDVKVGDVFLPLKGQNHDAHKFISEAYDFGAACVVSEKKIDNKNHILVKDTNTFLENIAKKQRELFEGLVVGITGSNGKTTTKETLSKYFKDKFKQNDVYKSFGNFNNFYGLCFSLLELSPQHKVGFFEIGTNNPGEISKLANILKMNLSIITNIGNAHLEGLKNIDGVANEKSDIFIFTKAEGYCLGDIPKKYLNLVRDKSSGKKRIFTSDNDPKKLMKTAIMKINDLLEVEYLPKEIDSFLDKKIDVPGRFEIRKSKAKALIIDDSYNANPDSFLYAFKKIKNLDLSKISFIEKGSKYQKKICVMGQMGELGEKSEDLHKYILKEASSTFDVVLAIDFKVNLKASNISFFKREEIDSYLKEYLKEDVLIFFKGSRSVKMENIIKNLT</sequence>
<dbReference type="PANTHER" id="PTHR43024">
    <property type="entry name" value="UDP-N-ACETYLMURAMOYL-TRIPEPTIDE--D-ALANYL-D-ALANINE LIGASE"/>
    <property type="match status" value="1"/>
</dbReference>
<dbReference type="Pfam" id="PF08245">
    <property type="entry name" value="Mur_ligase_M"/>
    <property type="match status" value="1"/>
</dbReference>